<dbReference type="OrthoDB" id="3771072at2"/>
<evidence type="ECO:0000256" key="6">
    <source>
        <dbReference type="SAM" id="Phobius"/>
    </source>
</evidence>
<feature type="chain" id="PRO_5014715147" evidence="7">
    <location>
        <begin position="26"/>
        <end position="567"/>
    </location>
</feature>
<feature type="compositionally biased region" description="Basic and acidic residues" evidence="5">
    <location>
        <begin position="50"/>
        <end position="62"/>
    </location>
</feature>
<feature type="compositionally biased region" description="Polar residues" evidence="5">
    <location>
        <begin position="492"/>
        <end position="505"/>
    </location>
</feature>
<evidence type="ECO:0000256" key="2">
    <source>
        <dbReference type="ARBA" id="ARBA00022525"/>
    </source>
</evidence>
<keyword evidence="2" id="KW-0964">Secreted</keyword>
<dbReference type="Proteomes" id="UP000230842">
    <property type="component" value="Unassembled WGS sequence"/>
</dbReference>
<reference evidence="9 10" key="1">
    <citation type="submission" date="2017-11" db="EMBL/GenBank/DDBJ databases">
        <title>Genomic Encyclopedia of Archaeal and Bacterial Type Strains, Phase II (KMG-II): From Individual Species to Whole Genera.</title>
        <authorList>
            <person name="Goeker M."/>
        </authorList>
    </citation>
    <scope>NUCLEOTIDE SEQUENCE [LARGE SCALE GENOMIC DNA]</scope>
    <source>
        <strain evidence="9 10">DSM 27763</strain>
    </source>
</reference>
<name>A0A2M9BFL3_9ACTN</name>
<protein>
    <submittedName>
        <fullName evidence="9">LPXTG-motif cell wall-anchored protein</fullName>
    </submittedName>
</protein>
<keyword evidence="10" id="KW-1185">Reference proteome</keyword>
<gene>
    <name evidence="9" type="ORF">CLV56_0957</name>
</gene>
<comment type="caution">
    <text evidence="9">The sequence shown here is derived from an EMBL/GenBank/DDBJ whole genome shotgun (WGS) entry which is preliminary data.</text>
</comment>
<evidence type="ECO:0000256" key="5">
    <source>
        <dbReference type="SAM" id="MobiDB-lite"/>
    </source>
</evidence>
<evidence type="ECO:0000313" key="9">
    <source>
        <dbReference type="EMBL" id="PJJ56746.1"/>
    </source>
</evidence>
<feature type="compositionally biased region" description="Low complexity" evidence="5">
    <location>
        <begin position="517"/>
        <end position="529"/>
    </location>
</feature>
<dbReference type="Pfam" id="PF00746">
    <property type="entry name" value="Gram_pos_anchor"/>
    <property type="match status" value="1"/>
</dbReference>
<feature type="compositionally biased region" description="Basic and acidic residues" evidence="5">
    <location>
        <begin position="87"/>
        <end position="134"/>
    </location>
</feature>
<keyword evidence="6" id="KW-0812">Transmembrane</keyword>
<evidence type="ECO:0000256" key="3">
    <source>
        <dbReference type="ARBA" id="ARBA00022729"/>
    </source>
</evidence>
<feature type="transmembrane region" description="Helical" evidence="6">
    <location>
        <begin position="541"/>
        <end position="559"/>
    </location>
</feature>
<sequence>MRKILGVALAAALCVAFQVNAPAQADDEESGPAAATQQASSSSADETEKDDPAKGEEPKDEVKDEPEAETPEDEPSKGEEPAEEVEEPSKGEEPKDEPKKGEEPKDEPSKDDPPKGEDPKDEPKKDDPPKKDPPPKGSPEVTPTAPTVTQSVCKGKGDPTPADIELPADTDEISYTLETADGQPASAPFAPGDYVVTATPNTSGSTPYVLVDPLPAGWTLAGNGVDALYEITLDVPKGCKDEVTPPAPEWIDDCGPGNGYWEFTDTDEYEYTVTENEDGSVTVTVSPKGDYQFPEGTVTEWTETDSEEECILEVPPAPVWTDNCEIIGSWDVPPDGEHYRFEVSAVFGGASTVTLIADEGYAFPEGTVTEWTETEDAADCALLPGDIESQCVSAVPYLSYAVELPPGFAEPGPNPVTITFVNPSGPDYVVSGQPLSGQLLWPGASATPPLQWPGWELLPDGTYVETDGNFAWTRQGITVRFDVNPTYSTTVEYPQESSTCANPQNREVPPDEDEPDNPNGPDNPTIPTGYTLPNTGAGSPVLGLLGAMFVLVGGSVLLLSRRRFSLR</sequence>
<dbReference type="PROSITE" id="PS50847">
    <property type="entry name" value="GRAM_POS_ANCHORING"/>
    <property type="match status" value="1"/>
</dbReference>
<dbReference type="InterPro" id="IPR019931">
    <property type="entry name" value="LPXTG_anchor"/>
</dbReference>
<dbReference type="RefSeq" id="WP_157805068.1">
    <property type="nucleotide sequence ID" value="NZ_PGEZ01000001.1"/>
</dbReference>
<feature type="region of interest" description="Disordered" evidence="5">
    <location>
        <begin position="492"/>
        <end position="532"/>
    </location>
</feature>
<evidence type="ECO:0000256" key="1">
    <source>
        <dbReference type="ARBA" id="ARBA00022512"/>
    </source>
</evidence>
<evidence type="ECO:0000256" key="4">
    <source>
        <dbReference type="ARBA" id="ARBA00023088"/>
    </source>
</evidence>
<accession>A0A2M9BFL3</accession>
<dbReference type="EMBL" id="PGEZ01000001">
    <property type="protein sequence ID" value="PJJ56746.1"/>
    <property type="molecule type" value="Genomic_DNA"/>
</dbReference>
<keyword evidence="4" id="KW-0572">Peptidoglycan-anchor</keyword>
<feature type="signal peptide" evidence="7">
    <location>
        <begin position="1"/>
        <end position="25"/>
    </location>
</feature>
<keyword evidence="6" id="KW-0472">Membrane</keyword>
<keyword evidence="3 7" id="KW-0732">Signal</keyword>
<keyword evidence="1" id="KW-0134">Cell wall</keyword>
<feature type="compositionally biased region" description="Low complexity" evidence="5">
    <location>
        <begin position="33"/>
        <end position="44"/>
    </location>
</feature>
<feature type="region of interest" description="Disordered" evidence="5">
    <location>
        <begin position="23"/>
        <end position="167"/>
    </location>
</feature>
<evidence type="ECO:0000313" key="10">
    <source>
        <dbReference type="Proteomes" id="UP000230842"/>
    </source>
</evidence>
<feature type="domain" description="Gram-positive cocci surface proteins LPxTG" evidence="8">
    <location>
        <begin position="532"/>
        <end position="567"/>
    </location>
</feature>
<evidence type="ECO:0000256" key="7">
    <source>
        <dbReference type="SAM" id="SignalP"/>
    </source>
</evidence>
<organism evidence="9 10">
    <name type="scientific">Mumia flava</name>
    <dbReference type="NCBI Taxonomy" id="1348852"/>
    <lineage>
        <taxon>Bacteria</taxon>
        <taxon>Bacillati</taxon>
        <taxon>Actinomycetota</taxon>
        <taxon>Actinomycetes</taxon>
        <taxon>Propionibacteriales</taxon>
        <taxon>Nocardioidaceae</taxon>
        <taxon>Mumia</taxon>
    </lineage>
</organism>
<proteinExistence type="predicted"/>
<evidence type="ECO:0000259" key="8">
    <source>
        <dbReference type="PROSITE" id="PS50847"/>
    </source>
</evidence>
<feature type="compositionally biased region" description="Acidic residues" evidence="5">
    <location>
        <begin position="63"/>
        <end position="73"/>
    </location>
</feature>
<dbReference type="NCBIfam" id="TIGR01167">
    <property type="entry name" value="LPXTG_anchor"/>
    <property type="match status" value="1"/>
</dbReference>
<dbReference type="AlphaFoldDB" id="A0A2M9BFL3"/>
<keyword evidence="6" id="KW-1133">Transmembrane helix</keyword>